<dbReference type="Gene3D" id="1.25.40.20">
    <property type="entry name" value="Ankyrin repeat-containing domain"/>
    <property type="match status" value="1"/>
</dbReference>
<reference evidence="5" key="2">
    <citation type="submission" date="2020-11" db="EMBL/GenBank/DDBJ databases">
        <authorList>
            <person name="McCartney M.A."/>
            <person name="Auch B."/>
            <person name="Kono T."/>
            <person name="Mallez S."/>
            <person name="Becker A."/>
            <person name="Gohl D.M."/>
            <person name="Silverstein K.A.T."/>
            <person name="Koren S."/>
            <person name="Bechman K.B."/>
            <person name="Herman A."/>
            <person name="Abrahante J.E."/>
            <person name="Garbe J."/>
        </authorList>
    </citation>
    <scope>NUCLEOTIDE SEQUENCE</scope>
    <source>
        <strain evidence="5">Duluth1</strain>
        <tissue evidence="5">Whole animal</tissue>
    </source>
</reference>
<evidence type="ECO:0000256" key="3">
    <source>
        <dbReference type="PROSITE-ProRule" id="PRU00023"/>
    </source>
</evidence>
<dbReference type="SUPFAM" id="SSF48403">
    <property type="entry name" value="Ankyrin repeat"/>
    <property type="match status" value="1"/>
</dbReference>
<sequence length="394" mass="44204">MASRKSSRTKVPELFVIQDYSSALEPIPTPSYASSPATSGYLSPVSFDYNSKKRSNSTVSSIFDLSYESDQLDRALRTNNANTLAKILQVHYGKFPIAHHSNSSCGNPSDRTSFTYDSRERRPSSRTTTTASTDNDFSGRKHLTPFFDRERERRMSVTPEADIPDIFRTSIHVAISHNSIDAIEVLLKYGIDPNEPKGNLIRSTERRHSSLYCDNKRLRPEKVIEESNEQSASDDSASIVNVQGDSISIPVPHYAQQTQTLPQEKEKDRKYSVSSTASSLPRASFTISLDCDISYTDEELFNLPPLFFAIQERNEVATLLLLQHGADPNVCDLAGNTPMHLAVSDQYYRTDICIALIQYGAKIKRKKQPRPHSGRVKAEFSGNARHRYQGHAYG</sequence>
<dbReference type="SMART" id="SM00248">
    <property type="entry name" value="ANK"/>
    <property type="match status" value="3"/>
</dbReference>
<comment type="caution">
    <text evidence="5">The sequence shown here is derived from an EMBL/GenBank/DDBJ whole genome shotgun (WGS) entry which is preliminary data.</text>
</comment>
<dbReference type="InterPro" id="IPR036770">
    <property type="entry name" value="Ankyrin_rpt-contain_sf"/>
</dbReference>
<reference evidence="5" key="1">
    <citation type="journal article" date="2019" name="bioRxiv">
        <title>The Genome of the Zebra Mussel, Dreissena polymorpha: A Resource for Invasive Species Research.</title>
        <authorList>
            <person name="McCartney M.A."/>
            <person name="Auch B."/>
            <person name="Kono T."/>
            <person name="Mallez S."/>
            <person name="Zhang Y."/>
            <person name="Obille A."/>
            <person name="Becker A."/>
            <person name="Abrahante J.E."/>
            <person name="Garbe J."/>
            <person name="Badalamenti J.P."/>
            <person name="Herman A."/>
            <person name="Mangelson H."/>
            <person name="Liachko I."/>
            <person name="Sullivan S."/>
            <person name="Sone E.D."/>
            <person name="Koren S."/>
            <person name="Silverstein K.A.T."/>
            <person name="Beckman K.B."/>
            <person name="Gohl D.M."/>
        </authorList>
    </citation>
    <scope>NUCLEOTIDE SEQUENCE</scope>
    <source>
        <strain evidence="5">Duluth1</strain>
        <tissue evidence="5">Whole animal</tissue>
    </source>
</reference>
<evidence type="ECO:0000256" key="2">
    <source>
        <dbReference type="ARBA" id="ARBA00023043"/>
    </source>
</evidence>
<dbReference type="InterPro" id="IPR002110">
    <property type="entry name" value="Ankyrin_rpt"/>
</dbReference>
<dbReference type="PANTHER" id="PTHR24134:SF9">
    <property type="entry name" value="ANKYRIN REPEAT AND SOCS BOX PROTEIN 8"/>
    <property type="match status" value="1"/>
</dbReference>
<gene>
    <name evidence="5" type="ORF">DPMN_165022</name>
</gene>
<evidence type="ECO:0000313" key="6">
    <source>
        <dbReference type="Proteomes" id="UP000828390"/>
    </source>
</evidence>
<feature type="repeat" description="ANK" evidence="3">
    <location>
        <begin position="334"/>
        <end position="368"/>
    </location>
</feature>
<evidence type="ECO:0000256" key="4">
    <source>
        <dbReference type="SAM" id="MobiDB-lite"/>
    </source>
</evidence>
<keyword evidence="6" id="KW-1185">Reference proteome</keyword>
<keyword evidence="1" id="KW-0677">Repeat</keyword>
<dbReference type="Proteomes" id="UP000828390">
    <property type="component" value="Unassembled WGS sequence"/>
</dbReference>
<feature type="region of interest" description="Disordered" evidence="4">
    <location>
        <begin position="99"/>
        <end position="144"/>
    </location>
</feature>
<accession>A0A9D4IW66</accession>
<name>A0A9D4IW66_DREPO</name>
<dbReference type="Pfam" id="PF13606">
    <property type="entry name" value="Ank_3"/>
    <property type="match status" value="1"/>
</dbReference>
<feature type="compositionally biased region" description="Polar residues" evidence="4">
    <location>
        <begin position="100"/>
        <end position="116"/>
    </location>
</feature>
<organism evidence="5 6">
    <name type="scientific">Dreissena polymorpha</name>
    <name type="common">Zebra mussel</name>
    <name type="synonym">Mytilus polymorpha</name>
    <dbReference type="NCBI Taxonomy" id="45954"/>
    <lineage>
        <taxon>Eukaryota</taxon>
        <taxon>Metazoa</taxon>
        <taxon>Spiralia</taxon>
        <taxon>Lophotrochozoa</taxon>
        <taxon>Mollusca</taxon>
        <taxon>Bivalvia</taxon>
        <taxon>Autobranchia</taxon>
        <taxon>Heteroconchia</taxon>
        <taxon>Euheterodonta</taxon>
        <taxon>Imparidentia</taxon>
        <taxon>Neoheterodontei</taxon>
        <taxon>Myida</taxon>
        <taxon>Dreissenoidea</taxon>
        <taxon>Dreissenidae</taxon>
        <taxon>Dreissena</taxon>
    </lineage>
</organism>
<proteinExistence type="predicted"/>
<dbReference type="PANTHER" id="PTHR24134">
    <property type="entry name" value="ANKYRIN REPEAT-CONTAINING PROTEIN DDB_G0279043"/>
    <property type="match status" value="1"/>
</dbReference>
<protein>
    <submittedName>
        <fullName evidence="5">Uncharacterized protein</fullName>
    </submittedName>
</protein>
<dbReference type="EMBL" id="JAIWYP010000008">
    <property type="protein sequence ID" value="KAH3786907.1"/>
    <property type="molecule type" value="Genomic_DNA"/>
</dbReference>
<dbReference type="AlphaFoldDB" id="A0A9D4IW66"/>
<keyword evidence="2 3" id="KW-0040">ANK repeat</keyword>
<evidence type="ECO:0000256" key="1">
    <source>
        <dbReference type="ARBA" id="ARBA00022737"/>
    </source>
</evidence>
<dbReference type="Pfam" id="PF12796">
    <property type="entry name" value="Ank_2"/>
    <property type="match status" value="1"/>
</dbReference>
<dbReference type="PROSITE" id="PS50088">
    <property type="entry name" value="ANK_REPEAT"/>
    <property type="match status" value="2"/>
</dbReference>
<evidence type="ECO:0000313" key="5">
    <source>
        <dbReference type="EMBL" id="KAH3786907.1"/>
    </source>
</evidence>
<feature type="repeat" description="ANK" evidence="3">
    <location>
        <begin position="166"/>
        <end position="198"/>
    </location>
</feature>